<dbReference type="SUPFAM" id="SSF55486">
    <property type="entry name" value="Metalloproteases ('zincins'), catalytic domain"/>
    <property type="match status" value="1"/>
</dbReference>
<dbReference type="Gene3D" id="3.40.390.10">
    <property type="entry name" value="Collagenase (Catalytic Domain)"/>
    <property type="match status" value="1"/>
</dbReference>
<dbReference type="InterPro" id="IPR001506">
    <property type="entry name" value="Peptidase_M12A"/>
</dbReference>
<evidence type="ECO:0000256" key="4">
    <source>
        <dbReference type="ARBA" id="ARBA00022801"/>
    </source>
</evidence>
<dbReference type="PRINTS" id="PR00480">
    <property type="entry name" value="ASTACIN"/>
</dbReference>
<evidence type="ECO:0000256" key="11">
    <source>
        <dbReference type="RuleBase" id="RU361183"/>
    </source>
</evidence>
<dbReference type="GO" id="GO:0004222">
    <property type="term" value="F:metalloendopeptidase activity"/>
    <property type="evidence" value="ECO:0007669"/>
    <property type="project" value="UniProtKB-UniRule"/>
</dbReference>
<feature type="binding site" evidence="10">
    <location>
        <position position="220"/>
    </location>
    <ligand>
        <name>Zn(2+)</name>
        <dbReference type="ChEBI" id="CHEBI:29105"/>
        <note>catalytic</note>
    </ligand>
</feature>
<feature type="active site" evidence="10">
    <location>
        <position position="217"/>
    </location>
</feature>
<dbReference type="PANTHER" id="PTHR10127">
    <property type="entry name" value="DISCOIDIN, CUB, EGF, LAMININ , AND ZINC METALLOPROTEASE DOMAIN CONTAINING"/>
    <property type="match status" value="1"/>
</dbReference>
<dbReference type="InterPro" id="IPR006026">
    <property type="entry name" value="Peptidase_Metallo"/>
</dbReference>
<dbReference type="Pfam" id="PF01400">
    <property type="entry name" value="Astacin"/>
    <property type="match status" value="1"/>
</dbReference>
<evidence type="ECO:0000256" key="3">
    <source>
        <dbReference type="ARBA" id="ARBA00022729"/>
    </source>
</evidence>
<feature type="binding site" evidence="10">
    <location>
        <position position="216"/>
    </location>
    <ligand>
        <name>Zn(2+)</name>
        <dbReference type="ChEBI" id="CHEBI:29105"/>
        <note>catalytic</note>
    </ligand>
</feature>
<feature type="domain" description="Peptidase M12A" evidence="12">
    <location>
        <begin position="125"/>
        <end position="319"/>
    </location>
</feature>
<comment type="caution">
    <text evidence="10">Lacks conserved residue(s) required for the propagation of feature annotation.</text>
</comment>
<dbReference type="AlphaFoldDB" id="A0A7G7WYS3"/>
<dbReference type="EMBL" id="MT747478">
    <property type="protein sequence ID" value="QNH72412.1"/>
    <property type="molecule type" value="mRNA"/>
</dbReference>
<comment type="cofactor">
    <cofactor evidence="10 11">
        <name>Zn(2+)</name>
        <dbReference type="ChEBI" id="CHEBI:29105"/>
    </cofactor>
    <text evidence="10 11">Binds 1 zinc ion per subunit.</text>
</comment>
<keyword evidence="8" id="KW-1015">Disulfide bond</keyword>
<accession>A0A7G7WYS3</accession>
<evidence type="ECO:0000256" key="5">
    <source>
        <dbReference type="ARBA" id="ARBA00022833"/>
    </source>
</evidence>
<dbReference type="PANTHER" id="PTHR10127:SF780">
    <property type="entry name" value="METALLOENDOPEPTIDASE"/>
    <property type="match status" value="1"/>
</dbReference>
<keyword evidence="4 10" id="KW-0378">Hydrolase</keyword>
<dbReference type="PROSITE" id="PS51864">
    <property type="entry name" value="ASTACIN"/>
    <property type="match status" value="1"/>
</dbReference>
<keyword evidence="9" id="KW-0325">Glycoprotein</keyword>
<keyword evidence="6 10" id="KW-0482">Metalloprotease</keyword>
<dbReference type="EC" id="3.4.24.-" evidence="11"/>
<name>A0A7G7WYS3_9CNID</name>
<reference evidence="13" key="1">
    <citation type="journal article" date="2020" name="Mar. Drugs">
        <title>Transcriptomic Analysis of Four Cerianthid (Cnidaria, Ceriantharia) Venoms.</title>
        <authorList>
            <person name="Klompen A.M.L."/>
            <person name="Macrander J."/>
            <person name="Reitzel A.M."/>
            <person name="Stampar S.N."/>
        </authorList>
    </citation>
    <scope>NUCLEOTIDE SEQUENCE</scope>
</reference>
<feature type="binding site" evidence="10">
    <location>
        <position position="226"/>
    </location>
    <ligand>
        <name>Zn(2+)</name>
        <dbReference type="ChEBI" id="CHEBI:29105"/>
        <note>catalytic</note>
    </ligand>
</feature>
<evidence type="ECO:0000313" key="13">
    <source>
        <dbReference type="EMBL" id="QNH72412.1"/>
    </source>
</evidence>
<dbReference type="InterPro" id="IPR034035">
    <property type="entry name" value="Astacin-like_dom"/>
</dbReference>
<sequence>MKRYFLVFVIVLLCFTSSQIQAKPRRNQAPDGRSKYEEQLIRDDRELFMRIADDWDSGWDVPYSYEKRSEFLRKRNEHEKRYMDVDRAEEEPRSKIPLPGDLFEGDIVMDESLRASVLGDDSKRDSVRDETYLWGDGYVPFELSDELSDDTKDVFHRAVDDFNTHTCIRFVPRTTEVDFLFIFPNASLCYSSVGKHGGMQKVSLGDGCAVKGIIIHELLHTLGFVHEQSRPDRDKYIEIMKDNIKPELLHNFQKFSHRLVENLGTQYDFDSVLHYNNHAFSKNGEDTIRSLRQPDRRFGQREGFSRRDLVQVNRLYKCEEELRNKRLLDDIMYD</sequence>
<dbReference type="GO" id="GO:0008270">
    <property type="term" value="F:zinc ion binding"/>
    <property type="evidence" value="ECO:0007669"/>
    <property type="project" value="UniProtKB-UniRule"/>
</dbReference>
<keyword evidence="1 10" id="KW-0645">Protease</keyword>
<evidence type="ECO:0000259" key="12">
    <source>
        <dbReference type="PROSITE" id="PS51864"/>
    </source>
</evidence>
<keyword evidence="3 11" id="KW-0732">Signal</keyword>
<evidence type="ECO:0000256" key="8">
    <source>
        <dbReference type="ARBA" id="ARBA00023157"/>
    </source>
</evidence>
<dbReference type="SMART" id="SM00235">
    <property type="entry name" value="ZnMc"/>
    <property type="match status" value="1"/>
</dbReference>
<dbReference type="InterPro" id="IPR024079">
    <property type="entry name" value="MetalloPept_cat_dom_sf"/>
</dbReference>
<feature type="signal peptide" evidence="11">
    <location>
        <begin position="1"/>
        <end position="22"/>
    </location>
</feature>
<evidence type="ECO:0000256" key="10">
    <source>
        <dbReference type="PROSITE-ProRule" id="PRU01211"/>
    </source>
</evidence>
<feature type="chain" id="PRO_5029033171" description="Metalloendopeptidase" evidence="11">
    <location>
        <begin position="23"/>
        <end position="334"/>
    </location>
</feature>
<dbReference type="GO" id="GO:0006508">
    <property type="term" value="P:proteolysis"/>
    <property type="evidence" value="ECO:0007669"/>
    <property type="project" value="UniProtKB-KW"/>
</dbReference>
<protein>
    <recommendedName>
        <fullName evidence="11">Metalloendopeptidase</fullName>
        <ecNumber evidence="11">3.4.24.-</ecNumber>
    </recommendedName>
</protein>
<evidence type="ECO:0000256" key="2">
    <source>
        <dbReference type="ARBA" id="ARBA00022723"/>
    </source>
</evidence>
<evidence type="ECO:0000256" key="1">
    <source>
        <dbReference type="ARBA" id="ARBA00022670"/>
    </source>
</evidence>
<keyword evidence="5 10" id="KW-0862">Zinc</keyword>
<proteinExistence type="evidence at transcript level"/>
<dbReference type="FunFam" id="3.40.390.10:FF:000015">
    <property type="entry name" value="Meprin A subunit"/>
    <property type="match status" value="1"/>
</dbReference>
<keyword evidence="2 10" id="KW-0479">Metal-binding</keyword>
<organism evidence="13">
    <name type="scientific">Isarachnanthus nocturnus</name>
    <dbReference type="NCBI Taxonomy" id="1240238"/>
    <lineage>
        <taxon>Eukaryota</taxon>
        <taxon>Metazoa</taxon>
        <taxon>Cnidaria</taxon>
        <taxon>Anthozoa</taxon>
        <taxon>Ceriantharia</taxon>
        <taxon>Penicillaria (in: tube anenomes)</taxon>
        <taxon>Arachnactidae</taxon>
        <taxon>Isarachnanthus</taxon>
    </lineage>
</organism>
<keyword evidence="7" id="KW-0865">Zymogen</keyword>
<reference evidence="13" key="2">
    <citation type="submission" date="2020-07" db="EMBL/GenBank/DDBJ databases">
        <authorList>
            <person name="Klompen A.L."/>
            <person name="Macrander J."/>
            <person name="Reitzel A.M."/>
            <person name="Stampar S.N."/>
        </authorList>
    </citation>
    <scope>NUCLEOTIDE SEQUENCE</scope>
</reference>
<evidence type="ECO:0000256" key="7">
    <source>
        <dbReference type="ARBA" id="ARBA00023145"/>
    </source>
</evidence>
<evidence type="ECO:0000256" key="9">
    <source>
        <dbReference type="ARBA" id="ARBA00023180"/>
    </source>
</evidence>
<dbReference type="CDD" id="cd04280">
    <property type="entry name" value="ZnMc_astacin_like"/>
    <property type="match status" value="1"/>
</dbReference>
<evidence type="ECO:0000256" key="6">
    <source>
        <dbReference type="ARBA" id="ARBA00023049"/>
    </source>
</evidence>